<keyword evidence="3" id="KW-1185">Reference proteome</keyword>
<accession>A0AA39TZ42</accession>
<evidence type="ECO:0000313" key="2">
    <source>
        <dbReference type="EMBL" id="KAK0612323.1"/>
    </source>
</evidence>
<sequence length="266" mass="30331">MAPRRPSGPASKPNSPPVLRSTTISRRPPVPKKNGTLHPKTSHLPSRRRGRTVAKPENLSLWDSERVCDVADTPTATAPSRPSGPASKPNSPPVLRSIILRRPPVPKKIGTLRLKISHFPSYWQGKTVARFNNLNFRDFRRVCDVANTILDRIITDKTKNKRDKNIDPKLLLNNIPIAAVVLVTKCSRIAEWRRLGKVTIIYNFVMEFIIEMAEKKGMDDWQMYYQSILMGIDEGMGKRFALEVFLSRWEARQSELANLVIRWCQN</sequence>
<evidence type="ECO:0000256" key="1">
    <source>
        <dbReference type="SAM" id="MobiDB-lite"/>
    </source>
</evidence>
<name>A0AA39TZ42_9PEZI</name>
<comment type="caution">
    <text evidence="2">The sequence shown here is derived from an EMBL/GenBank/DDBJ whole genome shotgun (WGS) entry which is preliminary data.</text>
</comment>
<feature type="region of interest" description="Disordered" evidence="1">
    <location>
        <begin position="1"/>
        <end position="58"/>
    </location>
</feature>
<dbReference type="Proteomes" id="UP001174934">
    <property type="component" value="Unassembled WGS sequence"/>
</dbReference>
<proteinExistence type="predicted"/>
<evidence type="ECO:0000313" key="3">
    <source>
        <dbReference type="Proteomes" id="UP001174934"/>
    </source>
</evidence>
<dbReference type="EMBL" id="JAULSR010000009">
    <property type="protein sequence ID" value="KAK0612323.1"/>
    <property type="molecule type" value="Genomic_DNA"/>
</dbReference>
<dbReference type="AlphaFoldDB" id="A0AA39TZ42"/>
<protein>
    <submittedName>
        <fullName evidence="2">Uncharacterized protein</fullName>
    </submittedName>
</protein>
<reference evidence="2" key="1">
    <citation type="submission" date="2023-06" db="EMBL/GenBank/DDBJ databases">
        <title>Genome-scale phylogeny and comparative genomics of the fungal order Sordariales.</title>
        <authorList>
            <consortium name="Lawrence Berkeley National Laboratory"/>
            <person name="Hensen N."/>
            <person name="Bonometti L."/>
            <person name="Westerberg I."/>
            <person name="Brannstrom I.O."/>
            <person name="Guillou S."/>
            <person name="Cros-Aarteil S."/>
            <person name="Calhoun S."/>
            <person name="Haridas S."/>
            <person name="Kuo A."/>
            <person name="Mondo S."/>
            <person name="Pangilinan J."/>
            <person name="Riley R."/>
            <person name="LaButti K."/>
            <person name="Andreopoulos B."/>
            <person name="Lipzen A."/>
            <person name="Chen C."/>
            <person name="Yanf M."/>
            <person name="Daum C."/>
            <person name="Ng V."/>
            <person name="Clum A."/>
            <person name="Steindorff A."/>
            <person name="Ohm R."/>
            <person name="Martin F."/>
            <person name="Silar P."/>
            <person name="Natvig D."/>
            <person name="Lalanne C."/>
            <person name="Gautier V."/>
            <person name="Ament-velasquez S.L."/>
            <person name="Kruys A."/>
            <person name="Hutchinson M.I."/>
            <person name="Powell A.J."/>
            <person name="Barry K."/>
            <person name="Miller A.N."/>
            <person name="Grigoriev I.V."/>
            <person name="Debuchy R."/>
            <person name="Gladieux P."/>
            <person name="Thoren M.H."/>
            <person name="Johannesson H."/>
        </authorList>
    </citation>
    <scope>NUCLEOTIDE SEQUENCE</scope>
    <source>
        <strain evidence="2">SMH3391-2</strain>
    </source>
</reference>
<organism evidence="2 3">
    <name type="scientific">Bombardia bombarda</name>
    <dbReference type="NCBI Taxonomy" id="252184"/>
    <lineage>
        <taxon>Eukaryota</taxon>
        <taxon>Fungi</taxon>
        <taxon>Dikarya</taxon>
        <taxon>Ascomycota</taxon>
        <taxon>Pezizomycotina</taxon>
        <taxon>Sordariomycetes</taxon>
        <taxon>Sordariomycetidae</taxon>
        <taxon>Sordariales</taxon>
        <taxon>Lasiosphaeriaceae</taxon>
        <taxon>Bombardia</taxon>
    </lineage>
</organism>
<feature type="region of interest" description="Disordered" evidence="1">
    <location>
        <begin position="73"/>
        <end position="96"/>
    </location>
</feature>
<gene>
    <name evidence="2" type="ORF">B0T17DRAFT_403041</name>
</gene>